<name>A0ABU1I8M7_9BURK</name>
<feature type="compositionally biased region" description="Low complexity" evidence="1">
    <location>
        <begin position="30"/>
        <end position="51"/>
    </location>
</feature>
<dbReference type="Pfam" id="PF07813">
    <property type="entry name" value="LTXXQ"/>
    <property type="match status" value="1"/>
</dbReference>
<dbReference type="Gene3D" id="1.20.120.1490">
    <property type="match status" value="1"/>
</dbReference>
<dbReference type="Proteomes" id="UP001267710">
    <property type="component" value="Unassembled WGS sequence"/>
</dbReference>
<accession>A0ABU1I8M7</accession>
<evidence type="ECO:0000256" key="1">
    <source>
        <dbReference type="SAM" id="MobiDB-lite"/>
    </source>
</evidence>
<feature type="region of interest" description="Disordered" evidence="1">
    <location>
        <begin position="151"/>
        <end position="198"/>
    </location>
</feature>
<feature type="compositionally biased region" description="Basic and acidic residues" evidence="1">
    <location>
        <begin position="173"/>
        <end position="185"/>
    </location>
</feature>
<dbReference type="EMBL" id="JAVIZX010000001">
    <property type="protein sequence ID" value="MDR6213589.1"/>
    <property type="molecule type" value="Genomic_DNA"/>
</dbReference>
<feature type="chain" id="PRO_5045490827" evidence="2">
    <location>
        <begin position="29"/>
        <end position="198"/>
    </location>
</feature>
<protein>
    <submittedName>
        <fullName evidence="3">Protein CpxP</fullName>
    </submittedName>
</protein>
<feature type="region of interest" description="Disordered" evidence="1">
    <location>
        <begin position="30"/>
        <end position="59"/>
    </location>
</feature>
<keyword evidence="2" id="KW-0732">Signal</keyword>
<comment type="caution">
    <text evidence="3">The sequence shown here is derived from an EMBL/GenBank/DDBJ whole genome shotgun (WGS) entry which is preliminary data.</text>
</comment>
<dbReference type="RefSeq" id="WP_309827182.1">
    <property type="nucleotide sequence ID" value="NZ_JAVIZX010000001.1"/>
</dbReference>
<feature type="compositionally biased region" description="Low complexity" evidence="1">
    <location>
        <begin position="189"/>
        <end position="198"/>
    </location>
</feature>
<evidence type="ECO:0000256" key="2">
    <source>
        <dbReference type="SAM" id="SignalP"/>
    </source>
</evidence>
<dbReference type="InterPro" id="IPR012899">
    <property type="entry name" value="LTXXQ"/>
</dbReference>
<proteinExistence type="predicted"/>
<organism evidence="3 4">
    <name type="scientific">Paracidovorax wautersii</name>
    <dbReference type="NCBI Taxonomy" id="1177982"/>
    <lineage>
        <taxon>Bacteria</taxon>
        <taxon>Pseudomonadati</taxon>
        <taxon>Pseudomonadota</taxon>
        <taxon>Betaproteobacteria</taxon>
        <taxon>Burkholderiales</taxon>
        <taxon>Comamonadaceae</taxon>
        <taxon>Paracidovorax</taxon>
    </lineage>
</organism>
<feature type="signal peptide" evidence="2">
    <location>
        <begin position="1"/>
        <end position="28"/>
    </location>
</feature>
<evidence type="ECO:0000313" key="4">
    <source>
        <dbReference type="Proteomes" id="UP001267710"/>
    </source>
</evidence>
<reference evidence="3 4" key="1">
    <citation type="submission" date="2023-08" db="EMBL/GenBank/DDBJ databases">
        <title>Functional and genomic diversity of the sorghum phyllosphere microbiome.</title>
        <authorList>
            <person name="Shade A."/>
        </authorList>
    </citation>
    <scope>NUCLEOTIDE SEQUENCE [LARGE SCALE GENOMIC DNA]</scope>
    <source>
        <strain evidence="3 4">SORGH_AS_0335</strain>
    </source>
</reference>
<keyword evidence="4" id="KW-1185">Reference proteome</keyword>
<feature type="compositionally biased region" description="Basic and acidic residues" evidence="1">
    <location>
        <begin position="155"/>
        <end position="166"/>
    </location>
</feature>
<sequence>MARLLPQRIASTSLAAALLVAIATPVLAQPAPSAPPAAATAPAPADGAQGPRHQRAHSPERFKERMAQRAAQLKQKLQLTPAQEPAWTAFTTAMQPPAGPRHAKLDRKEMDQLTTPERIDRMRALRAQRSAEMDRRDEAVKTFYAALTPAQQKTFDAEAHRMHPRMDGGPGHRGADGEPGKDGRPGKPAAPAAPAAPQ</sequence>
<evidence type="ECO:0000313" key="3">
    <source>
        <dbReference type="EMBL" id="MDR6213589.1"/>
    </source>
</evidence>
<gene>
    <name evidence="3" type="ORF">QE399_001278</name>
</gene>